<dbReference type="Gene3D" id="1.20.58.670">
    <property type="entry name" value="Dsl1p vesicle tethering complex, Tip20p subunit, domain D"/>
    <property type="match status" value="1"/>
</dbReference>
<evidence type="ECO:0000313" key="1">
    <source>
        <dbReference type="EMBL" id="KAH3665144.1"/>
    </source>
</evidence>
<accession>A0A9P8P5M9</accession>
<dbReference type="InterPro" id="IPR007528">
    <property type="entry name" value="RINT1_Tip20"/>
</dbReference>
<dbReference type="EMBL" id="JAEUBD010001178">
    <property type="protein sequence ID" value="KAH3665144.1"/>
    <property type="molecule type" value="Genomic_DNA"/>
</dbReference>
<reference evidence="1" key="2">
    <citation type="submission" date="2021-01" db="EMBL/GenBank/DDBJ databases">
        <authorList>
            <person name="Schikora-Tamarit M.A."/>
        </authorList>
    </citation>
    <scope>NUCLEOTIDE SEQUENCE</scope>
    <source>
        <strain evidence="1">NCAIM Y.01608</strain>
    </source>
</reference>
<proteinExistence type="predicted"/>
<organism evidence="1 2">
    <name type="scientific">Ogataea polymorpha</name>
    <dbReference type="NCBI Taxonomy" id="460523"/>
    <lineage>
        <taxon>Eukaryota</taxon>
        <taxon>Fungi</taxon>
        <taxon>Dikarya</taxon>
        <taxon>Ascomycota</taxon>
        <taxon>Saccharomycotina</taxon>
        <taxon>Pichiomycetes</taxon>
        <taxon>Pichiales</taxon>
        <taxon>Pichiaceae</taxon>
        <taxon>Ogataea</taxon>
    </lineage>
</organism>
<dbReference type="InterPro" id="IPR042044">
    <property type="entry name" value="EXOC6PINT-1/Sec15/Tip20_C_dom2"/>
</dbReference>
<name>A0A9P8P5M9_9ASCO</name>
<dbReference type="GO" id="GO:0006888">
    <property type="term" value="P:endoplasmic reticulum to Golgi vesicle-mediated transport"/>
    <property type="evidence" value="ECO:0007669"/>
    <property type="project" value="InterPro"/>
</dbReference>
<dbReference type="Gene3D" id="1.20.58.1420">
    <property type="entry name" value="Dsl1p vesicle tethering complex, Tip20p subunit, domain B"/>
    <property type="match status" value="1"/>
</dbReference>
<dbReference type="PROSITE" id="PS51386">
    <property type="entry name" value="RINT1_TIP20"/>
    <property type="match status" value="1"/>
</dbReference>
<dbReference type="PANTHER" id="PTHR13520:SF0">
    <property type="entry name" value="RAD50-INTERACTING PROTEIN 1"/>
    <property type="match status" value="1"/>
</dbReference>
<comment type="caution">
    <text evidence="1">The sequence shown here is derived from an EMBL/GenBank/DDBJ whole genome shotgun (WGS) entry which is preliminary data.</text>
</comment>
<dbReference type="GO" id="GO:0006890">
    <property type="term" value="P:retrograde vesicle-mediated transport, Golgi to endoplasmic reticulum"/>
    <property type="evidence" value="ECO:0007669"/>
    <property type="project" value="InterPro"/>
</dbReference>
<protein>
    <submittedName>
        <fullName evidence="1">Uncharacterized protein</fullName>
    </submittedName>
</protein>
<dbReference type="Proteomes" id="UP000788993">
    <property type="component" value="Unassembled WGS sequence"/>
</dbReference>
<gene>
    <name evidence="1" type="ORF">OGATHE_003959</name>
</gene>
<sequence length="685" mass="79400">MLKSFLNQNFTTIDDLASVDQVIKRIEDERQRLKEQANPEDGQNRWALAGSLIQQLESMVDQDDVAAIEDLIHKYGKIELLTSAKQELSKKLVLRNIKTLYDKYLDLTDKLNDFELLELPKLKTHDAISHLEKLRTDVEAYEKAETDGPSAAASHTEYIELLRSKFQSVAGGELKRRLTSEFELLIRDWDDEQKRNTSEIASMRQTFGQLVHLQSISNFKDQTDAFWALDCLASNFKVKFVYHFEGSSETNKLNKPEYALNYLEAYMKKTVPTAEKLFGSTFKRYFPNRSLKKNFIISLLTPVKQKFDREMGMVSKHEGLFSHLILELQKFDQNLSKTYNFTATEPEYTQLLTSSLILSNEDVFNLWLSNEKNFVNRRYEEIMSKKDAFSIDKDFVENGKTKPTRSAINLKSLLEGISNNYAMLPTKFQVKFLSEVQLRLLNLYFANLKQGFNALDTIIHGRINDEVSALERICRIWCSSSYIIEAMATWGESIVFLELWSSINGNSRLETTFFDSVIKGYNKELMMQLPRKMHAYFERQLNKTMKTYFISQSSWATQSEDQPVPSRELDVPLAALKKDLMYLRTVVSYSDFLKIQLILSDAITSYFEKNVIYCNKFSVGGALQLEADYNEFYQSLGLLRDNAHFGKTQEIISVLKCHNITDAYSLPFNWLKQYQVNELVSRKNL</sequence>
<reference evidence="1" key="1">
    <citation type="journal article" date="2021" name="Open Biol.">
        <title>Shared evolutionary footprints suggest mitochondrial oxidative damage underlies multiple complex I losses in fungi.</title>
        <authorList>
            <person name="Schikora-Tamarit M.A."/>
            <person name="Marcet-Houben M."/>
            <person name="Nosek J."/>
            <person name="Gabaldon T."/>
        </authorList>
    </citation>
    <scope>NUCLEOTIDE SEQUENCE</scope>
    <source>
        <strain evidence="1">NCAIM Y.01608</strain>
    </source>
</reference>
<dbReference type="InterPro" id="IPR042042">
    <property type="entry name" value="Tip20p_domB"/>
</dbReference>
<dbReference type="AlphaFoldDB" id="A0A9P8P5M9"/>
<dbReference type="Pfam" id="PF04437">
    <property type="entry name" value="RINT1_TIP1"/>
    <property type="match status" value="1"/>
</dbReference>
<keyword evidence="2" id="KW-1185">Reference proteome</keyword>
<dbReference type="PANTHER" id="PTHR13520">
    <property type="entry name" value="RAD50-INTERACTING PROTEIN 1 RINT-1"/>
    <property type="match status" value="1"/>
</dbReference>
<dbReference type="GO" id="GO:0060628">
    <property type="term" value="P:regulation of ER to Golgi vesicle-mediated transport"/>
    <property type="evidence" value="ECO:0007669"/>
    <property type="project" value="TreeGrafter"/>
</dbReference>
<dbReference type="GO" id="GO:0070939">
    <property type="term" value="C:Dsl1/NZR complex"/>
    <property type="evidence" value="ECO:0007669"/>
    <property type="project" value="InterPro"/>
</dbReference>
<evidence type="ECO:0000313" key="2">
    <source>
        <dbReference type="Proteomes" id="UP000788993"/>
    </source>
</evidence>